<organism evidence="2 3">
    <name type="scientific">Candidatus Gottesmanbacteria bacterium RIFCSPHIGHO2_01_FULL_42_12</name>
    <dbReference type="NCBI Taxonomy" id="1798377"/>
    <lineage>
        <taxon>Bacteria</taxon>
        <taxon>Candidatus Gottesmaniibacteriota</taxon>
    </lineage>
</organism>
<evidence type="ECO:0000313" key="3">
    <source>
        <dbReference type="Proteomes" id="UP000178681"/>
    </source>
</evidence>
<proteinExistence type="predicted"/>
<dbReference type="STRING" id="1798377.A2872_04160"/>
<keyword evidence="1" id="KW-0175">Coiled coil</keyword>
<accession>A0A1F5Z1S3</accession>
<sequence>MDPEEDIKNQAEELVAITNLVQTYMGTVDRVKKELTESRTMLEDTFANDARYMEANEKAKAVTKEKKQIKAELLKNPQAMALSQKVKDLSDDFKEAQQMLSGYVADYQRLTDAKEIEDASGNLLQIITVSKLVKSRGENRKR</sequence>
<dbReference type="Proteomes" id="UP000178681">
    <property type="component" value="Unassembled WGS sequence"/>
</dbReference>
<evidence type="ECO:0000256" key="1">
    <source>
        <dbReference type="SAM" id="Coils"/>
    </source>
</evidence>
<dbReference type="EMBL" id="MFJG01000025">
    <property type="protein sequence ID" value="OGG06137.1"/>
    <property type="molecule type" value="Genomic_DNA"/>
</dbReference>
<dbReference type="AlphaFoldDB" id="A0A1F5Z1S3"/>
<protein>
    <submittedName>
        <fullName evidence="2">Uncharacterized protein</fullName>
    </submittedName>
</protein>
<reference evidence="2 3" key="1">
    <citation type="journal article" date="2016" name="Nat. Commun.">
        <title>Thousands of microbial genomes shed light on interconnected biogeochemical processes in an aquifer system.</title>
        <authorList>
            <person name="Anantharaman K."/>
            <person name="Brown C.T."/>
            <person name="Hug L.A."/>
            <person name="Sharon I."/>
            <person name="Castelle C.J."/>
            <person name="Probst A.J."/>
            <person name="Thomas B.C."/>
            <person name="Singh A."/>
            <person name="Wilkins M.J."/>
            <person name="Karaoz U."/>
            <person name="Brodie E.L."/>
            <person name="Williams K.H."/>
            <person name="Hubbard S.S."/>
            <person name="Banfield J.F."/>
        </authorList>
    </citation>
    <scope>NUCLEOTIDE SEQUENCE [LARGE SCALE GENOMIC DNA]</scope>
</reference>
<comment type="caution">
    <text evidence="2">The sequence shown here is derived from an EMBL/GenBank/DDBJ whole genome shotgun (WGS) entry which is preliminary data.</text>
</comment>
<feature type="coiled-coil region" evidence="1">
    <location>
        <begin position="52"/>
        <end position="99"/>
    </location>
</feature>
<gene>
    <name evidence="2" type="ORF">A2872_04160</name>
</gene>
<evidence type="ECO:0000313" key="2">
    <source>
        <dbReference type="EMBL" id="OGG06137.1"/>
    </source>
</evidence>
<name>A0A1F5Z1S3_9BACT</name>